<dbReference type="Proteomes" id="UP000507245">
    <property type="component" value="Unassembled WGS sequence"/>
</dbReference>
<dbReference type="EMBL" id="CAEKKB010000007">
    <property type="protein sequence ID" value="CAB4316837.1"/>
    <property type="molecule type" value="Genomic_DNA"/>
</dbReference>
<reference evidence="4" key="1">
    <citation type="journal article" date="2020" name="Genome Biol.">
        <title>Gamete binning: chromosome-level and haplotype-resolved genome assembly enabled by high-throughput single-cell sequencing of gamete genomes.</title>
        <authorList>
            <person name="Campoy J.A."/>
            <person name="Sun H."/>
            <person name="Goel M."/>
            <person name="Jiao W.-B."/>
            <person name="Folz-Donahue K."/>
            <person name="Wang N."/>
            <person name="Rubio M."/>
            <person name="Liu C."/>
            <person name="Kukat C."/>
            <person name="Ruiz D."/>
            <person name="Huettel B."/>
            <person name="Schneeberger K."/>
        </authorList>
    </citation>
    <scope>NUCLEOTIDE SEQUENCE [LARGE SCALE GENOMIC DNA]</scope>
    <source>
        <strain evidence="4">cv. Rojo Pasion</strain>
    </source>
</reference>
<evidence type="ECO:0000313" key="4">
    <source>
        <dbReference type="Proteomes" id="UP000507245"/>
    </source>
</evidence>
<keyword evidence="1" id="KW-0472">Membrane</keyword>
<keyword evidence="4" id="KW-1185">Reference proteome</keyword>
<reference evidence="2" key="2">
    <citation type="submission" date="2020-05" db="EMBL/GenBank/DDBJ databases">
        <authorList>
            <person name="Campoy J."/>
            <person name="Schneeberger K."/>
            <person name="Spophaly S."/>
        </authorList>
    </citation>
    <scope>NUCLEOTIDE SEQUENCE [LARGE SCALE GENOMIC DNA]</scope>
    <source>
        <strain evidence="2">PruArmRojPasFocal</strain>
    </source>
</reference>
<name>A0A6J5XCJ2_PRUAR</name>
<dbReference type="AlphaFoldDB" id="A0A6J5XCJ2"/>
<proteinExistence type="predicted"/>
<protein>
    <submittedName>
        <fullName evidence="2">Uncharacterized protein</fullName>
    </submittedName>
</protein>
<gene>
    <name evidence="2" type="ORF">ORAREDHAP_LOCUS31151</name>
    <name evidence="3" type="ORF">ORAREDHAP_LOCUS43165</name>
</gene>
<dbReference type="EMBL" id="CAEKKB010000005">
    <property type="protein sequence ID" value="CAB4309792.1"/>
    <property type="molecule type" value="Genomic_DNA"/>
</dbReference>
<evidence type="ECO:0000313" key="3">
    <source>
        <dbReference type="EMBL" id="CAB4316837.1"/>
    </source>
</evidence>
<evidence type="ECO:0000313" key="2">
    <source>
        <dbReference type="EMBL" id="CAB4309792.1"/>
    </source>
</evidence>
<evidence type="ECO:0000256" key="1">
    <source>
        <dbReference type="SAM" id="Phobius"/>
    </source>
</evidence>
<keyword evidence="1" id="KW-1133">Transmembrane helix</keyword>
<keyword evidence="1" id="KW-0812">Transmembrane</keyword>
<sequence length="71" mass="8376">MANPATLLFVGVGTYTGFLWLTRMRDRDMMYLNRIAKQLEAERRMMEMQQLSDARLSLRSSSLRNKTWFGI</sequence>
<organism evidence="2 4">
    <name type="scientific">Prunus armeniaca</name>
    <name type="common">Apricot</name>
    <name type="synonym">Armeniaca vulgaris</name>
    <dbReference type="NCBI Taxonomy" id="36596"/>
    <lineage>
        <taxon>Eukaryota</taxon>
        <taxon>Viridiplantae</taxon>
        <taxon>Streptophyta</taxon>
        <taxon>Embryophyta</taxon>
        <taxon>Tracheophyta</taxon>
        <taxon>Spermatophyta</taxon>
        <taxon>Magnoliopsida</taxon>
        <taxon>eudicotyledons</taxon>
        <taxon>Gunneridae</taxon>
        <taxon>Pentapetalae</taxon>
        <taxon>rosids</taxon>
        <taxon>fabids</taxon>
        <taxon>Rosales</taxon>
        <taxon>Rosaceae</taxon>
        <taxon>Amygdaloideae</taxon>
        <taxon>Amygdaleae</taxon>
        <taxon>Prunus</taxon>
    </lineage>
</organism>
<accession>A0A6J5XCJ2</accession>
<feature type="transmembrane region" description="Helical" evidence="1">
    <location>
        <begin position="6"/>
        <end position="22"/>
    </location>
</feature>